<evidence type="ECO:0000313" key="1">
    <source>
        <dbReference type="EMBL" id="KAK3746820.1"/>
    </source>
</evidence>
<name>A0AAE1CZB3_9GAST</name>
<sequence length="101" mass="11180">MRSERKAVLKVCHPLPSRLESVPGQREGKKIALYRSEGEQFSMSSLRMSGCPRSGRAAKRVTNWRVLLTLSFRSTFLLTIGKLCLHQPGSPCARAAPNEPG</sequence>
<keyword evidence="2" id="KW-1185">Reference proteome</keyword>
<reference evidence="1" key="1">
    <citation type="journal article" date="2023" name="G3 (Bethesda)">
        <title>A reference genome for the long-term kleptoplast-retaining sea slug Elysia crispata morphotype clarki.</title>
        <authorList>
            <person name="Eastman K.E."/>
            <person name="Pendleton A.L."/>
            <person name="Shaikh M.A."/>
            <person name="Suttiyut T."/>
            <person name="Ogas R."/>
            <person name="Tomko P."/>
            <person name="Gavelis G."/>
            <person name="Widhalm J.R."/>
            <person name="Wisecaver J.H."/>
        </authorList>
    </citation>
    <scope>NUCLEOTIDE SEQUENCE</scope>
    <source>
        <strain evidence="1">ECLA1</strain>
    </source>
</reference>
<comment type="caution">
    <text evidence="1">The sequence shown here is derived from an EMBL/GenBank/DDBJ whole genome shotgun (WGS) entry which is preliminary data.</text>
</comment>
<gene>
    <name evidence="1" type="ORF">RRG08_031348</name>
</gene>
<evidence type="ECO:0000313" key="2">
    <source>
        <dbReference type="Proteomes" id="UP001283361"/>
    </source>
</evidence>
<dbReference type="EMBL" id="JAWDGP010006115">
    <property type="protein sequence ID" value="KAK3746820.1"/>
    <property type="molecule type" value="Genomic_DNA"/>
</dbReference>
<proteinExistence type="predicted"/>
<dbReference type="Proteomes" id="UP001283361">
    <property type="component" value="Unassembled WGS sequence"/>
</dbReference>
<accession>A0AAE1CZB3</accession>
<organism evidence="1 2">
    <name type="scientific">Elysia crispata</name>
    <name type="common">lettuce slug</name>
    <dbReference type="NCBI Taxonomy" id="231223"/>
    <lineage>
        <taxon>Eukaryota</taxon>
        <taxon>Metazoa</taxon>
        <taxon>Spiralia</taxon>
        <taxon>Lophotrochozoa</taxon>
        <taxon>Mollusca</taxon>
        <taxon>Gastropoda</taxon>
        <taxon>Heterobranchia</taxon>
        <taxon>Euthyneura</taxon>
        <taxon>Panpulmonata</taxon>
        <taxon>Sacoglossa</taxon>
        <taxon>Placobranchoidea</taxon>
        <taxon>Plakobranchidae</taxon>
        <taxon>Elysia</taxon>
    </lineage>
</organism>
<protein>
    <submittedName>
        <fullName evidence="1">Uncharacterized protein</fullName>
    </submittedName>
</protein>
<dbReference type="AlphaFoldDB" id="A0AAE1CZB3"/>